<accession>A0AAN9E994</accession>
<keyword evidence="2" id="KW-1185">Reference proteome</keyword>
<sequence length="160" mass="18579">MTNCSQRCENKQHPFGFSIGCKKVADLRLAKMLIKRGEVLRPCHMLARLAILLQVNEFSFYLIVLDFSGGMFLRKRANNFHSVAEDCRLIDIGAMGSKFKWVRREGNSRLIQKRFDRVLVDIDWRHAFPKAHAENLCRVQSDHSPILLRCSGFVPTRNFR</sequence>
<dbReference type="Gene3D" id="3.60.10.10">
    <property type="entry name" value="Endonuclease/exonuclease/phosphatase"/>
    <property type="match status" value="1"/>
</dbReference>
<reference evidence="1 2" key="1">
    <citation type="submission" date="2024-01" db="EMBL/GenBank/DDBJ databases">
        <title>The genomes of 5 underutilized Papilionoideae crops provide insights into root nodulation and disease resistanc.</title>
        <authorList>
            <person name="Yuan L."/>
        </authorList>
    </citation>
    <scope>NUCLEOTIDE SEQUENCE [LARGE SCALE GENOMIC DNA]</scope>
    <source>
        <strain evidence="1">ZHUSHIDOU_FW_LH</strain>
        <tissue evidence="1">Leaf</tissue>
    </source>
</reference>
<dbReference type="EMBL" id="JAYWIO010000008">
    <property type="protein sequence ID" value="KAK7245482.1"/>
    <property type="molecule type" value="Genomic_DNA"/>
</dbReference>
<gene>
    <name evidence="1" type="ORF">RIF29_40328</name>
</gene>
<evidence type="ECO:0008006" key="3">
    <source>
        <dbReference type="Google" id="ProtNLM"/>
    </source>
</evidence>
<dbReference type="PANTHER" id="PTHR33710">
    <property type="entry name" value="BNAC02G09200D PROTEIN"/>
    <property type="match status" value="1"/>
</dbReference>
<comment type="caution">
    <text evidence="1">The sequence shown here is derived from an EMBL/GenBank/DDBJ whole genome shotgun (WGS) entry which is preliminary data.</text>
</comment>
<dbReference type="PANTHER" id="PTHR33710:SF62">
    <property type="entry name" value="DUF4283 DOMAIN PROTEIN"/>
    <property type="match status" value="1"/>
</dbReference>
<name>A0AAN9E994_CROPI</name>
<dbReference type="Proteomes" id="UP001372338">
    <property type="component" value="Unassembled WGS sequence"/>
</dbReference>
<organism evidence="1 2">
    <name type="scientific">Crotalaria pallida</name>
    <name type="common">Smooth rattlebox</name>
    <name type="synonym">Crotalaria striata</name>
    <dbReference type="NCBI Taxonomy" id="3830"/>
    <lineage>
        <taxon>Eukaryota</taxon>
        <taxon>Viridiplantae</taxon>
        <taxon>Streptophyta</taxon>
        <taxon>Embryophyta</taxon>
        <taxon>Tracheophyta</taxon>
        <taxon>Spermatophyta</taxon>
        <taxon>Magnoliopsida</taxon>
        <taxon>eudicotyledons</taxon>
        <taxon>Gunneridae</taxon>
        <taxon>Pentapetalae</taxon>
        <taxon>rosids</taxon>
        <taxon>fabids</taxon>
        <taxon>Fabales</taxon>
        <taxon>Fabaceae</taxon>
        <taxon>Papilionoideae</taxon>
        <taxon>50 kb inversion clade</taxon>
        <taxon>genistoids sensu lato</taxon>
        <taxon>core genistoids</taxon>
        <taxon>Crotalarieae</taxon>
        <taxon>Crotalaria</taxon>
    </lineage>
</organism>
<evidence type="ECO:0000313" key="2">
    <source>
        <dbReference type="Proteomes" id="UP001372338"/>
    </source>
</evidence>
<dbReference type="InterPro" id="IPR036691">
    <property type="entry name" value="Endo/exonu/phosph_ase_sf"/>
</dbReference>
<dbReference type="AlphaFoldDB" id="A0AAN9E994"/>
<dbReference type="SUPFAM" id="SSF56219">
    <property type="entry name" value="DNase I-like"/>
    <property type="match status" value="1"/>
</dbReference>
<proteinExistence type="predicted"/>
<evidence type="ECO:0000313" key="1">
    <source>
        <dbReference type="EMBL" id="KAK7245482.1"/>
    </source>
</evidence>
<protein>
    <recommendedName>
        <fullName evidence="3">Endonuclease/exonuclease/phosphatase</fullName>
    </recommendedName>
</protein>